<keyword evidence="9" id="KW-1185">Reference proteome</keyword>
<dbReference type="InterPro" id="IPR059141">
    <property type="entry name" value="Beta-prop_Nup120_160"/>
</dbReference>
<reference evidence="8" key="1">
    <citation type="submission" date="2021-01" db="EMBL/GenBank/DDBJ databases">
        <title>Adiantum capillus-veneris genome.</title>
        <authorList>
            <person name="Fang Y."/>
            <person name="Liao Q."/>
        </authorList>
    </citation>
    <scope>NUCLEOTIDE SEQUENCE</scope>
    <source>
        <strain evidence="8">H3</strain>
        <tissue evidence="8">Leaf</tissue>
    </source>
</reference>
<keyword evidence="3" id="KW-0539">Nucleus</keyword>
<comment type="subcellular location">
    <subcellularLocation>
        <location evidence="1">Nucleus</location>
    </subcellularLocation>
</comment>
<dbReference type="Pfam" id="PF17238">
    <property type="entry name" value="NUP160_helical_2"/>
    <property type="match status" value="1"/>
</dbReference>
<dbReference type="InterPro" id="IPR036322">
    <property type="entry name" value="WD40_repeat_dom_sf"/>
</dbReference>
<comment type="caution">
    <text evidence="8">The sequence shown here is derived from an EMBL/GenBank/DDBJ whole genome shotgun (WGS) entry which is preliminary data.</text>
</comment>
<feature type="domain" description="NUP160 middle TPR" evidence="7">
    <location>
        <begin position="760"/>
        <end position="1076"/>
    </location>
</feature>
<keyword evidence="4" id="KW-0472">Membrane</keyword>
<feature type="domain" description="NUP160 helical" evidence="6">
    <location>
        <begin position="460"/>
        <end position="645"/>
    </location>
</feature>
<evidence type="ECO:0000256" key="1">
    <source>
        <dbReference type="ARBA" id="ARBA00004123"/>
    </source>
</evidence>
<dbReference type="Pfam" id="PF11715">
    <property type="entry name" value="Beta-prop_Nup120_160"/>
    <property type="match status" value="1"/>
</dbReference>
<evidence type="ECO:0000259" key="5">
    <source>
        <dbReference type="Pfam" id="PF11715"/>
    </source>
</evidence>
<organism evidence="8 9">
    <name type="scientific">Adiantum capillus-veneris</name>
    <name type="common">Maidenhair fern</name>
    <dbReference type="NCBI Taxonomy" id="13818"/>
    <lineage>
        <taxon>Eukaryota</taxon>
        <taxon>Viridiplantae</taxon>
        <taxon>Streptophyta</taxon>
        <taxon>Embryophyta</taxon>
        <taxon>Tracheophyta</taxon>
        <taxon>Polypodiopsida</taxon>
        <taxon>Polypodiidae</taxon>
        <taxon>Polypodiales</taxon>
        <taxon>Pteridineae</taxon>
        <taxon>Pteridaceae</taxon>
        <taxon>Vittarioideae</taxon>
        <taxon>Adiantum</taxon>
    </lineage>
</organism>
<name>A0A9D4UE47_ADICA</name>
<dbReference type="Proteomes" id="UP000886520">
    <property type="component" value="Chromosome 18"/>
</dbReference>
<protein>
    <recommendedName>
        <fullName evidence="10">Nuclear pore complex protein NUP160</fullName>
    </recommendedName>
</protein>
<accession>A0A9D4UE47</accession>
<evidence type="ECO:0000256" key="2">
    <source>
        <dbReference type="ARBA" id="ARBA00022448"/>
    </source>
</evidence>
<evidence type="ECO:0000259" key="6">
    <source>
        <dbReference type="Pfam" id="PF17238"/>
    </source>
</evidence>
<dbReference type="PANTHER" id="PTHR21286:SF0">
    <property type="entry name" value="NUCLEAR PORE COMPLEX PROTEIN NUP160"/>
    <property type="match status" value="1"/>
</dbReference>
<dbReference type="Pfam" id="PF23354">
    <property type="entry name" value="TPR_NUP160_120_M"/>
    <property type="match status" value="1"/>
</dbReference>
<gene>
    <name evidence="8" type="ORF">GOP47_0018928</name>
</gene>
<keyword evidence="4" id="KW-0812">Transmembrane</keyword>
<dbReference type="PANTHER" id="PTHR21286">
    <property type="entry name" value="NUCLEAR PORE COMPLEX PROTEIN NUP160"/>
    <property type="match status" value="1"/>
</dbReference>
<sequence length="1365" mass="155516">MKERAMKTNFKQWKDLAGPLDPQIKVTVPKVHVTREEGIIFVYAVTVSGVLYILRIRAFYKYRSISTIASSDIVQLSLVSELGRLDQITALSGAGDSVCVGGRSGSILCYFLRNFNVETKEHYVELKDSDAILGRLWGLVARPKITGSVRSLKVQTYKARTLLFALHEDGVFKLWDLHNQSRLLNSNLYKGDSSGFIPKMMWVQEPDIGRKTTKVAILFQKEEAKIQNVIHIYDLQLDQVDGAGGQAALNFQLQTRAIEGIVLDLKLLSDRFWKLDMEGGQFHLNCYSTKREELIESCELLDAELQDQLFQWPGDDWEELILFLESLNTGSKTELQLPISSMFISRLLQSGVYQQHSLCKVLQKYKRSISETDFGLLTREGLQREVLAVINTENVENDKMERLMHWRDLCREYFSLWKLSNVPYSLMFDYQTESIGLIRQQCVSFRRPLSNFEKVYKGCSDPEFLDFLFKCTSTIKRQVGRVPYAVFGDLLFGNRHISVSHLCSVFLHFLDVGYTHFTMDNQATHIGADVERKKALDYRHRHRKLELQLIVDLQHLRNFAGGWSHVLDCIEGYIVQVTQETRIFPEEGNSEALNGFISKRLVLKSTAQLSWNLFEAAKDLLILLSYLIHIKGQVGISNNETSRIQKGLIMKVKNILLRGLLVHWLSTNFAEVAPPEDFSLHLSTLHLDNVSANKHDRQYGMQEMTLAEILLSSCLKIFPKGQISNSKGILSSDYLLDATKFLTSWLMWGKENDQRESLSSHSVTLAAVLLQHGQYRALQELLGIVENFCNELEVLESKVSKGDWCARLHLLGCGLLGQSRNGLKESAIKSRVEKAVHHFFRVASVVGQGREAALSLFSQIGMDTSYLVHGVISSWKFHYYEWVMQIFEQNHELEGACQFAYAALQEADEAARHSIVEDTTEISTAVLAIKGCLWANIFKFSLDKRKYKEAYCAIMSNPDKESKYVCLRRFLIVLCEQKAAEVLCGSKLPYAGMLERLEQELFMKAQHSDLNANPNPFKLLYSFHMQRSKWRRAALYMYAYSVRMKEMGLAEAGLPVQFVLQEQLSGLAAAINALHLVEPMHAWLDLESISSGSIVSGQPSSKRMRVYANSDAGYAMHRKRTSYVDIQELEKEYTLTLAKILLVEADVRPNIHGDDLSPENLVLLLVQTEFYEMAFTVLFQFWKDSSLKSELERIFKIMAERWCVRQQDNIMEKPLSSNKLLLGSERTVLLPSMSDEDTSPEREKSIVAVATKDVTTTTTNNWLQVYLEKYTKLHPHLLVVVAETLLSIDRLIELPYWLVDMLKGGQKAGGEGMATTGANPSALLRIYLDFGRVTEAAMLFLEYVKARSNLVRSEFCSINIICCFD</sequence>
<dbReference type="InterPro" id="IPR056535">
    <property type="entry name" value="TPR_NUP160_M"/>
</dbReference>
<proteinExistence type="predicted"/>
<dbReference type="InterPro" id="IPR021717">
    <property type="entry name" value="Nucleoporin_Nup160"/>
</dbReference>
<dbReference type="EMBL" id="JABFUD020000018">
    <property type="protein sequence ID" value="KAI5066304.1"/>
    <property type="molecule type" value="Genomic_DNA"/>
</dbReference>
<dbReference type="SUPFAM" id="SSF50978">
    <property type="entry name" value="WD40 repeat-like"/>
    <property type="match status" value="1"/>
</dbReference>
<evidence type="ECO:0000313" key="9">
    <source>
        <dbReference type="Proteomes" id="UP000886520"/>
    </source>
</evidence>
<dbReference type="GO" id="GO:0017056">
    <property type="term" value="F:structural constituent of nuclear pore"/>
    <property type="evidence" value="ECO:0007669"/>
    <property type="project" value="TreeGrafter"/>
</dbReference>
<dbReference type="OrthoDB" id="67716at2759"/>
<evidence type="ECO:0000256" key="3">
    <source>
        <dbReference type="ARBA" id="ARBA00023242"/>
    </source>
</evidence>
<evidence type="ECO:0000313" key="8">
    <source>
        <dbReference type="EMBL" id="KAI5066304.1"/>
    </source>
</evidence>
<evidence type="ECO:0000259" key="7">
    <source>
        <dbReference type="Pfam" id="PF23354"/>
    </source>
</evidence>
<evidence type="ECO:0000256" key="4">
    <source>
        <dbReference type="SAM" id="Phobius"/>
    </source>
</evidence>
<keyword evidence="4" id="KW-1133">Transmembrane helix</keyword>
<dbReference type="InterPro" id="IPR035192">
    <property type="entry name" value="NUP160_hel_plant"/>
</dbReference>
<dbReference type="GO" id="GO:0005643">
    <property type="term" value="C:nuclear pore"/>
    <property type="evidence" value="ECO:0007669"/>
    <property type="project" value="UniProtKB-ARBA"/>
</dbReference>
<keyword evidence="2" id="KW-0813">Transport</keyword>
<evidence type="ECO:0008006" key="10">
    <source>
        <dbReference type="Google" id="ProtNLM"/>
    </source>
</evidence>
<feature type="transmembrane region" description="Helical" evidence="4">
    <location>
        <begin position="40"/>
        <end position="60"/>
    </location>
</feature>
<feature type="domain" description="Nucleoporin Nup120/160 beta-propeller" evidence="5">
    <location>
        <begin position="35"/>
        <end position="453"/>
    </location>
</feature>